<dbReference type="PANTHER" id="PTHR24055">
    <property type="entry name" value="MITOGEN-ACTIVATED PROTEIN KINASE"/>
    <property type="match status" value="1"/>
</dbReference>
<evidence type="ECO:0000313" key="8">
    <source>
        <dbReference type="Proteomes" id="UP000278807"/>
    </source>
</evidence>
<dbReference type="InterPro" id="IPR050117">
    <property type="entry name" value="MAPK"/>
</dbReference>
<dbReference type="InterPro" id="IPR008271">
    <property type="entry name" value="Ser/Thr_kinase_AS"/>
</dbReference>
<keyword evidence="8" id="KW-1185">Reference proteome</keyword>
<evidence type="ECO:0000313" key="7">
    <source>
        <dbReference type="EMBL" id="VDO14288.1"/>
    </source>
</evidence>
<keyword evidence="4" id="KW-0418">Kinase</keyword>
<evidence type="ECO:0000256" key="3">
    <source>
        <dbReference type="PROSITE-ProRule" id="PRU10141"/>
    </source>
</evidence>
<dbReference type="GO" id="GO:0005524">
    <property type="term" value="F:ATP binding"/>
    <property type="evidence" value="ECO:0007669"/>
    <property type="project" value="UniProtKB-UniRule"/>
</dbReference>
<keyword evidence="2 3" id="KW-0067">ATP-binding</keyword>
<reference evidence="9" key="1">
    <citation type="submission" date="2017-02" db="UniProtKB">
        <authorList>
            <consortium name="WormBaseParasite"/>
        </authorList>
    </citation>
    <scope>IDENTIFICATION</scope>
</reference>
<dbReference type="InterPro" id="IPR000719">
    <property type="entry name" value="Prot_kinase_dom"/>
</dbReference>
<dbReference type="PROSITE" id="PS00107">
    <property type="entry name" value="PROTEIN_KINASE_ATP"/>
    <property type="match status" value="1"/>
</dbReference>
<name>A0A0R3TYD6_RODNA</name>
<dbReference type="Pfam" id="PF00069">
    <property type="entry name" value="Pkinase"/>
    <property type="match status" value="1"/>
</dbReference>
<dbReference type="WBParaSite" id="HNAJ_0001288301-mRNA-1">
    <property type="protein sequence ID" value="HNAJ_0001288301-mRNA-1"/>
    <property type="gene ID" value="HNAJ_0001288301"/>
</dbReference>
<dbReference type="Gene3D" id="1.10.510.10">
    <property type="entry name" value="Transferase(Phosphotransferase) domain 1"/>
    <property type="match status" value="1"/>
</dbReference>
<feature type="binding site" evidence="3">
    <location>
        <position position="68"/>
    </location>
    <ligand>
        <name>ATP</name>
        <dbReference type="ChEBI" id="CHEBI:30616"/>
    </ligand>
</feature>
<dbReference type="InterPro" id="IPR011009">
    <property type="entry name" value="Kinase-like_dom_sf"/>
</dbReference>
<evidence type="ECO:0000259" key="6">
    <source>
        <dbReference type="PROSITE" id="PS50011"/>
    </source>
</evidence>
<dbReference type="OrthoDB" id="10252171at2759"/>
<accession>A0A0R3TYD6</accession>
<evidence type="ECO:0000313" key="9">
    <source>
        <dbReference type="WBParaSite" id="HNAJ_0001288301-mRNA-1"/>
    </source>
</evidence>
<dbReference type="EMBL" id="UZAE01014728">
    <property type="protein sequence ID" value="VDO14288.1"/>
    <property type="molecule type" value="Genomic_DNA"/>
</dbReference>
<dbReference type="PROSITE" id="PS50011">
    <property type="entry name" value="PROTEIN_KINASE_DOM"/>
    <property type="match status" value="1"/>
</dbReference>
<feature type="compositionally biased region" description="Acidic residues" evidence="5">
    <location>
        <begin position="349"/>
        <end position="369"/>
    </location>
</feature>
<evidence type="ECO:0000256" key="4">
    <source>
        <dbReference type="RuleBase" id="RU000304"/>
    </source>
</evidence>
<dbReference type="STRING" id="102285.A0A0R3TYD6"/>
<gene>
    <name evidence="7" type="ORF">HNAJ_LOCUS12859</name>
</gene>
<evidence type="ECO:0000256" key="2">
    <source>
        <dbReference type="ARBA" id="ARBA00022840"/>
    </source>
</evidence>
<reference evidence="7 8" key="2">
    <citation type="submission" date="2018-11" db="EMBL/GenBank/DDBJ databases">
        <authorList>
            <consortium name="Pathogen Informatics"/>
        </authorList>
    </citation>
    <scope>NUCLEOTIDE SEQUENCE [LARGE SCALE GENOMIC DNA]</scope>
</reference>
<feature type="domain" description="Protein kinase" evidence="6">
    <location>
        <begin position="39"/>
        <end position="326"/>
    </location>
</feature>
<dbReference type="SMART" id="SM00220">
    <property type="entry name" value="S_TKc"/>
    <property type="match status" value="1"/>
</dbReference>
<keyword evidence="1 3" id="KW-0547">Nucleotide-binding</keyword>
<dbReference type="SUPFAM" id="SSF56112">
    <property type="entry name" value="Protein kinase-like (PK-like)"/>
    <property type="match status" value="1"/>
</dbReference>
<proteinExistence type="inferred from homology"/>
<feature type="region of interest" description="Disordered" evidence="5">
    <location>
        <begin position="342"/>
        <end position="369"/>
    </location>
</feature>
<dbReference type="AlphaFoldDB" id="A0A0R3TYD6"/>
<dbReference type="InterPro" id="IPR017441">
    <property type="entry name" value="Protein_kinase_ATP_BS"/>
</dbReference>
<dbReference type="Gene3D" id="3.30.200.20">
    <property type="entry name" value="Phosphorylase Kinase, domain 1"/>
    <property type="match status" value="1"/>
</dbReference>
<dbReference type="Proteomes" id="UP000278807">
    <property type="component" value="Unassembled WGS sequence"/>
</dbReference>
<evidence type="ECO:0000256" key="5">
    <source>
        <dbReference type="SAM" id="MobiDB-lite"/>
    </source>
</evidence>
<protein>
    <submittedName>
        <fullName evidence="9">Protein kinase domain-containing protein</fullName>
    </submittedName>
</protein>
<sequence length="369" mass="42279">MNCQLFPDEVEYIKDKIIENEHRLSSYVIDLPISQNCHYTLESKLGEGSYGVVFSAKQPYSTDTFVVKRFKEISESIMLSTIRELCFLNRLRHDNIVRLIEICCEIDGDFKIHFGLVLEACVCNLEVFTEGDVITHFSHKKSIIQQIFRGLSFMHGLSVLHRDLKPGNILINPNGIIKIADFGLAQVYRSIYQHLSPNIITPGYKPPETICMETIYDAKVDIFSIGVVIVELFTAEPLFPEETTREIVIKMTRLLGKFKVRALHWGANRRHYNRYFSNLADEPPTLVPYLEERGVPEEAINLIVGLLQLNPANRPTAAEVLENSFFTSDPTPDGNFLQLIPSHKRLISEDQDEDQDEDEDEDQNEDQDD</sequence>
<dbReference type="PROSITE" id="PS00108">
    <property type="entry name" value="PROTEIN_KINASE_ST"/>
    <property type="match status" value="1"/>
</dbReference>
<keyword evidence="4" id="KW-0723">Serine/threonine-protein kinase</keyword>
<organism evidence="9">
    <name type="scientific">Rodentolepis nana</name>
    <name type="common">Dwarf tapeworm</name>
    <name type="synonym">Hymenolepis nana</name>
    <dbReference type="NCBI Taxonomy" id="102285"/>
    <lineage>
        <taxon>Eukaryota</taxon>
        <taxon>Metazoa</taxon>
        <taxon>Spiralia</taxon>
        <taxon>Lophotrochozoa</taxon>
        <taxon>Platyhelminthes</taxon>
        <taxon>Cestoda</taxon>
        <taxon>Eucestoda</taxon>
        <taxon>Cyclophyllidea</taxon>
        <taxon>Hymenolepididae</taxon>
        <taxon>Rodentolepis</taxon>
    </lineage>
</organism>
<dbReference type="GO" id="GO:0004674">
    <property type="term" value="F:protein serine/threonine kinase activity"/>
    <property type="evidence" value="ECO:0007669"/>
    <property type="project" value="UniProtKB-KW"/>
</dbReference>
<keyword evidence="4" id="KW-0808">Transferase</keyword>
<evidence type="ECO:0000256" key="1">
    <source>
        <dbReference type="ARBA" id="ARBA00022741"/>
    </source>
</evidence>
<comment type="similarity">
    <text evidence="4">Belongs to the protein kinase superfamily.</text>
</comment>